<dbReference type="SUPFAM" id="SSF56112">
    <property type="entry name" value="Protein kinase-like (PK-like)"/>
    <property type="match status" value="1"/>
</dbReference>
<keyword evidence="5" id="KW-0067">ATP-binding</keyword>
<keyword evidence="1" id="KW-0723">Serine/threonine-protein kinase</keyword>
<keyword evidence="3" id="KW-0547">Nucleotide-binding</keyword>
<feature type="non-terminal residue" evidence="7">
    <location>
        <position position="1"/>
    </location>
</feature>
<dbReference type="Pfam" id="PF00069">
    <property type="entry name" value="Pkinase"/>
    <property type="match status" value="1"/>
</dbReference>
<evidence type="ECO:0000313" key="8">
    <source>
        <dbReference type="Proteomes" id="UP001140091"/>
    </source>
</evidence>
<dbReference type="GO" id="GO:0005634">
    <property type="term" value="C:nucleus"/>
    <property type="evidence" value="ECO:0007669"/>
    <property type="project" value="TreeGrafter"/>
</dbReference>
<evidence type="ECO:0000256" key="3">
    <source>
        <dbReference type="ARBA" id="ARBA00022741"/>
    </source>
</evidence>
<gene>
    <name evidence="7" type="ORF">H1R20_g2729</name>
</gene>
<evidence type="ECO:0000256" key="2">
    <source>
        <dbReference type="ARBA" id="ARBA00022679"/>
    </source>
</evidence>
<feature type="domain" description="Protein kinase" evidence="6">
    <location>
        <begin position="74"/>
        <end position="381"/>
    </location>
</feature>
<proteinExistence type="predicted"/>
<dbReference type="GO" id="GO:0005524">
    <property type="term" value="F:ATP binding"/>
    <property type="evidence" value="ECO:0007669"/>
    <property type="project" value="UniProtKB-KW"/>
</dbReference>
<evidence type="ECO:0000256" key="1">
    <source>
        <dbReference type="ARBA" id="ARBA00022527"/>
    </source>
</evidence>
<dbReference type="EMBL" id="JANBPK010000719">
    <property type="protein sequence ID" value="KAJ2934388.1"/>
    <property type="molecule type" value="Genomic_DNA"/>
</dbReference>
<protein>
    <recommendedName>
        <fullName evidence="6">Protein kinase domain-containing protein</fullName>
    </recommendedName>
</protein>
<dbReference type="Gene3D" id="1.10.510.10">
    <property type="entry name" value="Transferase(Phosphotransferase) domain 1"/>
    <property type="match status" value="1"/>
</dbReference>
<dbReference type="AlphaFoldDB" id="A0A9W8MMH0"/>
<dbReference type="PANTHER" id="PTHR24345">
    <property type="entry name" value="SERINE/THREONINE-PROTEIN KINASE PLK"/>
    <property type="match status" value="1"/>
</dbReference>
<keyword evidence="8" id="KW-1185">Reference proteome</keyword>
<dbReference type="Proteomes" id="UP001140091">
    <property type="component" value="Unassembled WGS sequence"/>
</dbReference>
<evidence type="ECO:0000259" key="6">
    <source>
        <dbReference type="PROSITE" id="PS50011"/>
    </source>
</evidence>
<sequence>MPPELQWYFERAVAKYRCPQDEECLPQLDTPICIPVAAVTPTAAESEPDSLGFVKVKASAPIPSSVQHNKCFVLMKKLVGRTGGPAQTYLATHSTEIHKQHEFGNYLVLRAYSKKDESSLTTFRRELAVFTRLSVSAKEDCSARDCIVGLDAAFVNAAKQSWYFAMPLLRCNLAHVLTRERADVTDTVRHELSKSWITQLATGLDHLHNRGIIHSNLKPSNILLDWDGCVKISDFSCVYIHPADEPLKGHPVQYADKFCGSLPYMAPEQRGVLGLPSVRGSDEQGKGSKSMLMKKGFGKEVDVWALGCVAAELCRDDHYKLVFESDADFEKFTKSSENDRREYLHQYAIPTHFQVEFILQLLEPNVSKRLKISDFKNTQYYKMNKNLTFSDYGKKKLRVEDIPDFILEFDLSKESISKSSDVLVNVNLEDKHNDNLLGGEEVFPWIPPESRWFI</sequence>
<accession>A0A9W8MMH0</accession>
<comment type="caution">
    <text evidence="7">The sequence shown here is derived from an EMBL/GenBank/DDBJ whole genome shotgun (WGS) entry which is preliminary data.</text>
</comment>
<dbReference type="PROSITE" id="PS50011">
    <property type="entry name" value="PROTEIN_KINASE_DOM"/>
    <property type="match status" value="1"/>
</dbReference>
<name>A0A9W8MMH0_9AGAR</name>
<dbReference type="OrthoDB" id="3023148at2759"/>
<dbReference type="PANTHER" id="PTHR24345:SF91">
    <property type="entry name" value="SERINE_THREONINE-PROTEIN KINASE PLK4"/>
    <property type="match status" value="1"/>
</dbReference>
<organism evidence="7 8">
    <name type="scientific">Candolleomyces eurysporus</name>
    <dbReference type="NCBI Taxonomy" id="2828524"/>
    <lineage>
        <taxon>Eukaryota</taxon>
        <taxon>Fungi</taxon>
        <taxon>Dikarya</taxon>
        <taxon>Basidiomycota</taxon>
        <taxon>Agaricomycotina</taxon>
        <taxon>Agaricomycetes</taxon>
        <taxon>Agaricomycetidae</taxon>
        <taxon>Agaricales</taxon>
        <taxon>Agaricineae</taxon>
        <taxon>Psathyrellaceae</taxon>
        <taxon>Candolleomyces</taxon>
    </lineage>
</organism>
<dbReference type="GO" id="GO:0004674">
    <property type="term" value="F:protein serine/threonine kinase activity"/>
    <property type="evidence" value="ECO:0007669"/>
    <property type="project" value="UniProtKB-KW"/>
</dbReference>
<dbReference type="InterPro" id="IPR000719">
    <property type="entry name" value="Prot_kinase_dom"/>
</dbReference>
<evidence type="ECO:0000313" key="7">
    <source>
        <dbReference type="EMBL" id="KAJ2934388.1"/>
    </source>
</evidence>
<evidence type="ECO:0000256" key="4">
    <source>
        <dbReference type="ARBA" id="ARBA00022777"/>
    </source>
</evidence>
<keyword evidence="2" id="KW-0808">Transferase</keyword>
<evidence type="ECO:0000256" key="5">
    <source>
        <dbReference type="ARBA" id="ARBA00022840"/>
    </source>
</evidence>
<dbReference type="InterPro" id="IPR011009">
    <property type="entry name" value="Kinase-like_dom_sf"/>
</dbReference>
<reference evidence="7" key="1">
    <citation type="submission" date="2022-06" db="EMBL/GenBank/DDBJ databases">
        <title>Genome Sequence of Candolleomyces eurysporus.</title>
        <authorList>
            <person name="Buettner E."/>
        </authorList>
    </citation>
    <scope>NUCLEOTIDE SEQUENCE</scope>
    <source>
        <strain evidence="7">VTCC 930004</strain>
    </source>
</reference>
<keyword evidence="4" id="KW-0418">Kinase</keyword>